<feature type="chain" id="PRO_5011646677" evidence="1">
    <location>
        <begin position="36"/>
        <end position="520"/>
    </location>
</feature>
<evidence type="ECO:0000313" key="2">
    <source>
        <dbReference type="EMBL" id="SFC29398.1"/>
    </source>
</evidence>
<dbReference type="STRING" id="574651.SAMN04487968_10573"/>
<dbReference type="RefSeq" id="WP_091122429.1">
    <property type="nucleotide sequence ID" value="NZ_FOLB01000005.1"/>
</dbReference>
<dbReference type="PROSITE" id="PS51318">
    <property type="entry name" value="TAT"/>
    <property type="match status" value="1"/>
</dbReference>
<organism evidence="2 3">
    <name type="scientific">Nocardioides terrae</name>
    <dbReference type="NCBI Taxonomy" id="574651"/>
    <lineage>
        <taxon>Bacteria</taxon>
        <taxon>Bacillati</taxon>
        <taxon>Actinomycetota</taxon>
        <taxon>Actinomycetes</taxon>
        <taxon>Propionibacteriales</taxon>
        <taxon>Nocardioidaceae</taxon>
        <taxon>Nocardioides</taxon>
    </lineage>
</organism>
<dbReference type="InterPro" id="IPR006311">
    <property type="entry name" value="TAT_signal"/>
</dbReference>
<dbReference type="Pfam" id="PF08811">
    <property type="entry name" value="DUF1800"/>
    <property type="match status" value="1"/>
</dbReference>
<dbReference type="EMBL" id="FOLB01000005">
    <property type="protein sequence ID" value="SFC29398.1"/>
    <property type="molecule type" value="Genomic_DNA"/>
</dbReference>
<feature type="signal peptide" evidence="1">
    <location>
        <begin position="1"/>
        <end position="35"/>
    </location>
</feature>
<evidence type="ECO:0000256" key="1">
    <source>
        <dbReference type="SAM" id="SignalP"/>
    </source>
</evidence>
<protein>
    <submittedName>
        <fullName evidence="2">Uncharacterized conserved protein, DUF1800 family</fullName>
    </submittedName>
</protein>
<proteinExistence type="predicted"/>
<name>A0A1I1I5C1_9ACTN</name>
<dbReference type="Proteomes" id="UP000198832">
    <property type="component" value="Unassembled WGS sequence"/>
</dbReference>
<keyword evidence="1" id="KW-0732">Signal</keyword>
<sequence length="520" mass="56963">MPLPRSVPRRTALASGATAAALTGVLAGPAGRAVAAPSYAPGSYPLTPVLPTADRHLLSRFSYGITPGLRDEVRAAGGARAWFDAQLTAAHDPSDHLHLDWWPHLADDASQIWQNDKNKVRAGWQLMQDYGRRVLVRRILTTHQVREVMTEFWENLLHVPTPADGVFTWRIPYGERLRALALTSYAELLHHAVTHEAMTIFLSGYDSTKAHPNENLGRELLELFTVGVGSYDEDDVKASARILTGFHIDMWRTFGSSYQAGDHWTGPVRVLDFTSDNAAADGRAVVDAYVSYLARHRFTAERIARRLAVAFVSDDPPAPLVERLAAVYLEHDTAIVPVLRALVDSAEFASAVDAKLRTPAEDLVATYRLLGVELAKPTSDNSGANAIIWQAEALGQAPMAWPRPDGAPLVASAWASPSRVLASMSVHSNMGGGWWPKLDMTYPGYASWAPALPISFRDLVDHLSRLLHHRASDASLLEGACLALKITDPGVQVKAGSSVLGWQMPTLLATLLDHPRWYRR</sequence>
<evidence type="ECO:0000313" key="3">
    <source>
        <dbReference type="Proteomes" id="UP000198832"/>
    </source>
</evidence>
<dbReference type="AlphaFoldDB" id="A0A1I1I5C1"/>
<accession>A0A1I1I5C1</accession>
<reference evidence="2 3" key="1">
    <citation type="submission" date="2016-10" db="EMBL/GenBank/DDBJ databases">
        <authorList>
            <person name="de Groot N.N."/>
        </authorList>
    </citation>
    <scope>NUCLEOTIDE SEQUENCE [LARGE SCALE GENOMIC DNA]</scope>
    <source>
        <strain evidence="2 3">CGMCC 1.7056</strain>
    </source>
</reference>
<dbReference type="InterPro" id="IPR014917">
    <property type="entry name" value="DUF1800"/>
</dbReference>
<dbReference type="OrthoDB" id="9772295at2"/>
<gene>
    <name evidence="2" type="ORF">SAMN04487968_10573</name>
</gene>
<keyword evidence="3" id="KW-1185">Reference proteome</keyword>